<sequence>MHAWIFQLSEKRFEGYLCEDTLLQGDGSEYDYCAAISEEERKRAVYSLMAHILPLGMFRLKDETTLVYQGGFEQWKREWVERIQTKAAKVNTENVMNFCGEVYQLETELQNPLDTDAQFYLCNDDYQTFAEKSAELMRMVEHLTEGDELYIGGIIDFHF</sequence>
<gene>
    <name evidence="1" type="ORF">BFS16_04120</name>
</gene>
<accession>A0A2K0XM81</accession>
<dbReference type="AlphaFoldDB" id="A0A2K0XM81"/>
<proteinExistence type="predicted"/>
<dbReference type="Proteomes" id="UP000236634">
    <property type="component" value="Unassembled WGS sequence"/>
</dbReference>
<evidence type="ECO:0000313" key="1">
    <source>
        <dbReference type="EMBL" id="PNP95558.1"/>
    </source>
</evidence>
<reference evidence="1 2" key="1">
    <citation type="submission" date="2017-03" db="EMBL/GenBank/DDBJ databases">
        <authorList>
            <person name="Afonso C.L."/>
            <person name="Miller P.J."/>
            <person name="Scott M.A."/>
            <person name="Spackman E."/>
            <person name="Goraichik I."/>
            <person name="Dimitrov K.M."/>
            <person name="Suarez D.L."/>
            <person name="Swayne D.E."/>
        </authorList>
    </citation>
    <scope>NUCLEOTIDE SEQUENCE [LARGE SCALE GENOMIC DNA]</scope>
    <source>
        <strain evidence="1 2">DNF00076</strain>
    </source>
</reference>
<name>A0A2K0XM81_9BACT</name>
<evidence type="ECO:0000313" key="2">
    <source>
        <dbReference type="Proteomes" id="UP000236634"/>
    </source>
</evidence>
<protein>
    <submittedName>
        <fullName evidence="1">Uncharacterized protein</fullName>
    </submittedName>
</protein>
<dbReference type="EMBL" id="NBAX01000003">
    <property type="protein sequence ID" value="PNP95558.1"/>
    <property type="molecule type" value="Genomic_DNA"/>
</dbReference>
<organism evidence="1 2">
    <name type="scientific">Hoylesella timonensis</name>
    <dbReference type="NCBI Taxonomy" id="386414"/>
    <lineage>
        <taxon>Bacteria</taxon>
        <taxon>Pseudomonadati</taxon>
        <taxon>Bacteroidota</taxon>
        <taxon>Bacteroidia</taxon>
        <taxon>Bacteroidales</taxon>
        <taxon>Prevotellaceae</taxon>
        <taxon>Hoylesella</taxon>
    </lineage>
</organism>
<comment type="caution">
    <text evidence="1">The sequence shown here is derived from an EMBL/GenBank/DDBJ whole genome shotgun (WGS) entry which is preliminary data.</text>
</comment>
<dbReference type="RefSeq" id="WP_103002885.1">
    <property type="nucleotide sequence ID" value="NZ_NBAX01000003.1"/>
</dbReference>